<keyword evidence="13" id="KW-1185">Reference proteome</keyword>
<keyword evidence="5 9" id="KW-0238">DNA-binding</keyword>
<evidence type="ECO:0000256" key="6">
    <source>
        <dbReference type="ARBA" id="ARBA00023163"/>
    </source>
</evidence>
<accession>A0A6I1MRP6</accession>
<evidence type="ECO:0000259" key="10">
    <source>
        <dbReference type="PROSITE" id="PS50110"/>
    </source>
</evidence>
<dbReference type="InterPro" id="IPR016032">
    <property type="entry name" value="Sig_transdc_resp-reg_C-effctor"/>
</dbReference>
<dbReference type="InterPro" id="IPR001789">
    <property type="entry name" value="Sig_transdc_resp-reg_receiver"/>
</dbReference>
<dbReference type="PANTHER" id="PTHR48111:SF52">
    <property type="entry name" value="TRANSCRIPTIONAL REGULATORY PROTEIN YVRH"/>
    <property type="match status" value="1"/>
</dbReference>
<dbReference type="Proteomes" id="UP000430345">
    <property type="component" value="Unassembled WGS sequence"/>
</dbReference>
<feature type="modified residue" description="4-aspartylphosphate" evidence="8">
    <location>
        <position position="60"/>
    </location>
</feature>
<comment type="function">
    <text evidence="7">May play the central regulatory role in sporulation. It may be an element of the effector pathway responsible for the activation of sporulation genes in response to nutritional stress. Spo0A may act in concert with spo0H (a sigma factor) to control the expression of some genes that are critical to the sporulation process.</text>
</comment>
<dbReference type="CDD" id="cd00383">
    <property type="entry name" value="trans_reg_C"/>
    <property type="match status" value="1"/>
</dbReference>
<gene>
    <name evidence="12" type="ORF">GBZ86_04155</name>
</gene>
<dbReference type="PROSITE" id="PS51755">
    <property type="entry name" value="OMPR_PHOB"/>
    <property type="match status" value="1"/>
</dbReference>
<dbReference type="SMART" id="SM00862">
    <property type="entry name" value="Trans_reg_C"/>
    <property type="match status" value="1"/>
</dbReference>
<feature type="domain" description="OmpR/PhoB-type" evidence="11">
    <location>
        <begin position="136"/>
        <end position="235"/>
    </location>
</feature>
<sequence length="236" mass="26989">MYDNNLLKKSILLVDDEEQLLLLLREVLIKEGFSNIYEATNGVDGILIAKDVNPDIILLDVNLPDVEGFTVCEKIRGFSFCPIIFLTAKNEDNNKLQGLEVGGDDYVTKPFNIKEVVLRIKAQLRRNSYIPKENKKLEIKFGHIAINEEEGTVKKHGQSITLTAKEFALVLMLAKNKNKILSKNTICEAIWGYEYYGYDNTIMVHIRHLREKLEDEPSNPRYIKTLKGLGYKLVSE</sequence>
<dbReference type="GO" id="GO:0006355">
    <property type="term" value="P:regulation of DNA-templated transcription"/>
    <property type="evidence" value="ECO:0007669"/>
    <property type="project" value="InterPro"/>
</dbReference>
<dbReference type="SMART" id="SM00448">
    <property type="entry name" value="REC"/>
    <property type="match status" value="1"/>
</dbReference>
<dbReference type="EMBL" id="WHJC01000029">
    <property type="protein sequence ID" value="MPQ42949.1"/>
    <property type="molecule type" value="Genomic_DNA"/>
</dbReference>
<dbReference type="Pfam" id="PF00072">
    <property type="entry name" value="Response_reg"/>
    <property type="match status" value="1"/>
</dbReference>
<evidence type="ECO:0000256" key="5">
    <source>
        <dbReference type="ARBA" id="ARBA00023125"/>
    </source>
</evidence>
<dbReference type="PANTHER" id="PTHR48111">
    <property type="entry name" value="REGULATOR OF RPOS"/>
    <property type="match status" value="1"/>
</dbReference>
<dbReference type="GO" id="GO:0032993">
    <property type="term" value="C:protein-DNA complex"/>
    <property type="evidence" value="ECO:0007669"/>
    <property type="project" value="TreeGrafter"/>
</dbReference>
<keyword evidence="4" id="KW-0805">Transcription regulation</keyword>
<dbReference type="InterPro" id="IPR039420">
    <property type="entry name" value="WalR-like"/>
</dbReference>
<feature type="domain" description="Response regulatory" evidence="10">
    <location>
        <begin position="10"/>
        <end position="124"/>
    </location>
</feature>
<proteinExistence type="predicted"/>
<dbReference type="Gene3D" id="6.10.250.690">
    <property type="match status" value="1"/>
</dbReference>
<evidence type="ECO:0000256" key="1">
    <source>
        <dbReference type="ARBA" id="ARBA00018672"/>
    </source>
</evidence>
<dbReference type="GO" id="GO:0000976">
    <property type="term" value="F:transcription cis-regulatory region binding"/>
    <property type="evidence" value="ECO:0007669"/>
    <property type="project" value="TreeGrafter"/>
</dbReference>
<name>A0A6I1MRP6_9CLOT</name>
<dbReference type="OrthoDB" id="9790442at2"/>
<evidence type="ECO:0000256" key="7">
    <source>
        <dbReference type="ARBA" id="ARBA00024867"/>
    </source>
</evidence>
<dbReference type="SUPFAM" id="SSF46894">
    <property type="entry name" value="C-terminal effector domain of the bipartite response regulators"/>
    <property type="match status" value="1"/>
</dbReference>
<dbReference type="FunFam" id="1.10.10.10:FF:000018">
    <property type="entry name" value="DNA-binding response regulator ResD"/>
    <property type="match status" value="1"/>
</dbReference>
<dbReference type="InterPro" id="IPR011006">
    <property type="entry name" value="CheY-like_superfamily"/>
</dbReference>
<evidence type="ECO:0000256" key="8">
    <source>
        <dbReference type="PROSITE-ProRule" id="PRU00169"/>
    </source>
</evidence>
<keyword evidence="6" id="KW-0804">Transcription</keyword>
<evidence type="ECO:0000256" key="4">
    <source>
        <dbReference type="ARBA" id="ARBA00023015"/>
    </source>
</evidence>
<evidence type="ECO:0000256" key="3">
    <source>
        <dbReference type="ARBA" id="ARBA00023012"/>
    </source>
</evidence>
<organism evidence="12 13">
    <name type="scientific">Clostridium tarantellae</name>
    <dbReference type="NCBI Taxonomy" id="39493"/>
    <lineage>
        <taxon>Bacteria</taxon>
        <taxon>Bacillati</taxon>
        <taxon>Bacillota</taxon>
        <taxon>Clostridia</taxon>
        <taxon>Eubacteriales</taxon>
        <taxon>Clostridiaceae</taxon>
        <taxon>Clostridium</taxon>
    </lineage>
</organism>
<dbReference type="SUPFAM" id="SSF52172">
    <property type="entry name" value="CheY-like"/>
    <property type="match status" value="1"/>
</dbReference>
<dbReference type="GO" id="GO:0005829">
    <property type="term" value="C:cytosol"/>
    <property type="evidence" value="ECO:0007669"/>
    <property type="project" value="TreeGrafter"/>
</dbReference>
<keyword evidence="2 8" id="KW-0597">Phosphoprotein</keyword>
<dbReference type="Pfam" id="PF00486">
    <property type="entry name" value="Trans_reg_C"/>
    <property type="match status" value="1"/>
</dbReference>
<dbReference type="InterPro" id="IPR001867">
    <property type="entry name" value="OmpR/PhoB-type_DNA-bd"/>
</dbReference>
<evidence type="ECO:0000313" key="13">
    <source>
        <dbReference type="Proteomes" id="UP000430345"/>
    </source>
</evidence>
<evidence type="ECO:0000313" key="12">
    <source>
        <dbReference type="EMBL" id="MPQ42949.1"/>
    </source>
</evidence>
<feature type="DNA-binding region" description="OmpR/PhoB-type" evidence="9">
    <location>
        <begin position="136"/>
        <end position="235"/>
    </location>
</feature>
<comment type="caution">
    <text evidence="12">The sequence shown here is derived from an EMBL/GenBank/DDBJ whole genome shotgun (WGS) entry which is preliminary data.</text>
</comment>
<dbReference type="Gene3D" id="1.10.10.10">
    <property type="entry name" value="Winged helix-like DNA-binding domain superfamily/Winged helix DNA-binding domain"/>
    <property type="match status" value="1"/>
</dbReference>
<protein>
    <recommendedName>
        <fullName evidence="1">Stage 0 sporulation protein A homolog</fullName>
    </recommendedName>
</protein>
<dbReference type="Gene3D" id="3.40.50.2300">
    <property type="match status" value="1"/>
</dbReference>
<evidence type="ECO:0000256" key="9">
    <source>
        <dbReference type="PROSITE-ProRule" id="PRU01091"/>
    </source>
</evidence>
<keyword evidence="3" id="KW-0902">Two-component regulatory system</keyword>
<dbReference type="AlphaFoldDB" id="A0A6I1MRP6"/>
<reference evidence="12 13" key="1">
    <citation type="submission" date="2019-10" db="EMBL/GenBank/DDBJ databases">
        <title>The Genome Sequence of Clostridium tarantellae Isolated from Fish Brain.</title>
        <authorList>
            <person name="Bano L."/>
            <person name="Kiel M."/>
            <person name="Sales G."/>
            <person name="Doxey A.C."/>
            <person name="Mansfield M.J."/>
            <person name="Schiavone M."/>
            <person name="Rossetto O."/>
            <person name="Pirazzini M."/>
            <person name="Dobrindt U."/>
            <person name="Montecucco C."/>
        </authorList>
    </citation>
    <scope>NUCLEOTIDE SEQUENCE [LARGE SCALE GENOMIC DNA]</scope>
    <source>
        <strain evidence="12 13">DSM 3997</strain>
    </source>
</reference>
<dbReference type="CDD" id="cd17574">
    <property type="entry name" value="REC_OmpR"/>
    <property type="match status" value="1"/>
</dbReference>
<evidence type="ECO:0000256" key="2">
    <source>
        <dbReference type="ARBA" id="ARBA00022553"/>
    </source>
</evidence>
<evidence type="ECO:0000259" key="11">
    <source>
        <dbReference type="PROSITE" id="PS51755"/>
    </source>
</evidence>
<dbReference type="PROSITE" id="PS50110">
    <property type="entry name" value="RESPONSE_REGULATORY"/>
    <property type="match status" value="1"/>
</dbReference>
<dbReference type="InterPro" id="IPR036388">
    <property type="entry name" value="WH-like_DNA-bd_sf"/>
</dbReference>
<dbReference type="GO" id="GO:0000156">
    <property type="term" value="F:phosphorelay response regulator activity"/>
    <property type="evidence" value="ECO:0007669"/>
    <property type="project" value="TreeGrafter"/>
</dbReference>